<dbReference type="PROSITE" id="PS50041">
    <property type="entry name" value="C_TYPE_LECTIN_2"/>
    <property type="match status" value="1"/>
</dbReference>
<dbReference type="InterPro" id="IPR016187">
    <property type="entry name" value="CTDL_fold"/>
</dbReference>
<dbReference type="PROSITE" id="PS00615">
    <property type="entry name" value="C_TYPE_LECTIN_1"/>
    <property type="match status" value="1"/>
</dbReference>
<reference evidence="5" key="2">
    <citation type="submission" date="2025-08" db="UniProtKB">
        <authorList>
            <consortium name="Ensembl"/>
        </authorList>
    </citation>
    <scope>IDENTIFICATION</scope>
</reference>
<keyword evidence="6" id="KW-1185">Reference proteome</keyword>
<dbReference type="Pfam" id="PF00059">
    <property type="entry name" value="Lectin_C"/>
    <property type="match status" value="1"/>
</dbReference>
<dbReference type="GeneTree" id="ENSGT01030000234575"/>
<dbReference type="GO" id="GO:0030246">
    <property type="term" value="F:carbohydrate binding"/>
    <property type="evidence" value="ECO:0007669"/>
    <property type="project" value="UniProtKB-KW"/>
</dbReference>
<dbReference type="Gene3D" id="3.10.100.10">
    <property type="entry name" value="Mannose-Binding Protein A, subunit A"/>
    <property type="match status" value="1"/>
</dbReference>
<reference evidence="5" key="3">
    <citation type="submission" date="2025-09" db="UniProtKB">
        <authorList>
            <consortium name="Ensembl"/>
        </authorList>
    </citation>
    <scope>IDENTIFICATION</scope>
</reference>
<dbReference type="InterPro" id="IPR050828">
    <property type="entry name" value="C-type_lectin/matrix_domain"/>
</dbReference>
<sequence>INIFKSCKLYPKIEVKHKSEKVYAEKCSDFNQERANPPPPQDRCSLFLAQGCKKYGFCEEGWKSLGVKCYYFSTVKLNWTQSQDHCVEKGGYLVIITSQTEQDVISTHIWENHWIGLNDMQTEGIWMWVNNEPLNATGVTFWHHHVTGQYEPDDWKIEDPSGEDCASLGNGISYINNWFDASCRKLKQFVCEKENISF</sequence>
<keyword evidence="3" id="KW-1015">Disulfide bond</keyword>
<dbReference type="InterPro" id="IPR016186">
    <property type="entry name" value="C-type_lectin-like/link_sf"/>
</dbReference>
<evidence type="ECO:0000259" key="4">
    <source>
        <dbReference type="PROSITE" id="PS50041"/>
    </source>
</evidence>
<proteinExistence type="predicted"/>
<evidence type="ECO:0000256" key="1">
    <source>
        <dbReference type="ARBA" id="ARBA00004401"/>
    </source>
</evidence>
<dbReference type="InterPro" id="IPR018378">
    <property type="entry name" value="C-type_lectin_CS"/>
</dbReference>
<accession>A0AAY5ENM1</accession>
<evidence type="ECO:0000313" key="5">
    <source>
        <dbReference type="Ensembl" id="ENSEEEP00000058189.1"/>
    </source>
</evidence>
<comment type="subcellular location">
    <subcellularLocation>
        <location evidence="1">Cell membrane</location>
        <topology evidence="1">Single-pass type II membrane protein</topology>
    </subcellularLocation>
</comment>
<feature type="domain" description="C-type lectin" evidence="4">
    <location>
        <begin position="65"/>
        <end position="192"/>
    </location>
</feature>
<dbReference type="Proteomes" id="UP000314983">
    <property type="component" value="Chromosome 8"/>
</dbReference>
<dbReference type="SMART" id="SM00034">
    <property type="entry name" value="CLECT"/>
    <property type="match status" value="1"/>
</dbReference>
<dbReference type="Ensembl" id="ENSEEET00000055160.1">
    <property type="protein sequence ID" value="ENSEEEP00000058189.1"/>
    <property type="gene ID" value="ENSEEEG00000023927.2"/>
</dbReference>
<dbReference type="InterPro" id="IPR001304">
    <property type="entry name" value="C-type_lectin-like"/>
</dbReference>
<evidence type="ECO:0000313" key="6">
    <source>
        <dbReference type="Proteomes" id="UP000314983"/>
    </source>
</evidence>
<gene>
    <name evidence="5" type="primary">LOC113582924</name>
</gene>
<dbReference type="AlphaFoldDB" id="A0AAY5ENM1"/>
<organism evidence="5 6">
    <name type="scientific">Electrophorus electricus</name>
    <name type="common">Electric eel</name>
    <name type="synonym">Gymnotus electricus</name>
    <dbReference type="NCBI Taxonomy" id="8005"/>
    <lineage>
        <taxon>Eukaryota</taxon>
        <taxon>Metazoa</taxon>
        <taxon>Chordata</taxon>
        <taxon>Craniata</taxon>
        <taxon>Vertebrata</taxon>
        <taxon>Euteleostomi</taxon>
        <taxon>Actinopterygii</taxon>
        <taxon>Neopterygii</taxon>
        <taxon>Teleostei</taxon>
        <taxon>Ostariophysi</taxon>
        <taxon>Gymnotiformes</taxon>
        <taxon>Gymnotoidei</taxon>
        <taxon>Gymnotidae</taxon>
        <taxon>Electrophorus</taxon>
    </lineage>
</organism>
<dbReference type="InterPro" id="IPR033989">
    <property type="entry name" value="CD209-like_CTLD"/>
</dbReference>
<keyword evidence="2" id="KW-0430">Lectin</keyword>
<evidence type="ECO:0000256" key="2">
    <source>
        <dbReference type="ARBA" id="ARBA00022734"/>
    </source>
</evidence>
<dbReference type="CDD" id="cd03590">
    <property type="entry name" value="CLECT_DC-SIGN_like"/>
    <property type="match status" value="1"/>
</dbReference>
<dbReference type="SUPFAM" id="SSF56436">
    <property type="entry name" value="C-type lectin-like"/>
    <property type="match status" value="1"/>
</dbReference>
<dbReference type="PANTHER" id="PTHR45710">
    <property type="entry name" value="C-TYPE LECTIN DOMAIN-CONTAINING PROTEIN 180"/>
    <property type="match status" value="1"/>
</dbReference>
<protein>
    <recommendedName>
        <fullName evidence="4">C-type lectin domain-containing protein</fullName>
    </recommendedName>
</protein>
<dbReference type="PANTHER" id="PTHR45710:SF36">
    <property type="entry name" value="C-TYPE LECTIN DOMAIN-CONTAINING PROTEIN"/>
    <property type="match status" value="1"/>
</dbReference>
<reference evidence="5 6" key="1">
    <citation type="submission" date="2020-05" db="EMBL/GenBank/DDBJ databases">
        <title>Electrophorus electricus (electric eel) genome, fEleEle1, primary haplotype.</title>
        <authorList>
            <person name="Myers G."/>
            <person name="Meyer A."/>
            <person name="Fedrigo O."/>
            <person name="Formenti G."/>
            <person name="Rhie A."/>
            <person name="Tracey A."/>
            <person name="Sims Y."/>
            <person name="Jarvis E.D."/>
        </authorList>
    </citation>
    <scope>NUCLEOTIDE SEQUENCE [LARGE SCALE GENOMIC DNA]</scope>
</reference>
<dbReference type="GO" id="GO:0005886">
    <property type="term" value="C:plasma membrane"/>
    <property type="evidence" value="ECO:0007669"/>
    <property type="project" value="UniProtKB-SubCell"/>
</dbReference>
<name>A0AAY5ENM1_ELEEL</name>
<evidence type="ECO:0000256" key="3">
    <source>
        <dbReference type="ARBA" id="ARBA00023157"/>
    </source>
</evidence>